<dbReference type="PANTHER" id="PTHR34614:SF2">
    <property type="entry name" value="TRANSPOSASE IS4-LIKE DOMAIN-CONTAINING PROTEIN"/>
    <property type="match status" value="1"/>
</dbReference>
<feature type="transmembrane region" description="Helical" evidence="1">
    <location>
        <begin position="450"/>
        <end position="467"/>
    </location>
</feature>
<dbReference type="Pfam" id="PF01609">
    <property type="entry name" value="DDE_Tnp_1"/>
    <property type="match status" value="1"/>
</dbReference>
<keyword evidence="5" id="KW-1185">Reference proteome</keyword>
<dbReference type="EMBL" id="CP038033">
    <property type="protein sequence ID" value="QBQ56090.1"/>
    <property type="molecule type" value="Genomic_DNA"/>
</dbReference>
<dbReference type="Pfam" id="PF14104">
    <property type="entry name" value="DUF4277"/>
    <property type="match status" value="1"/>
</dbReference>
<dbReference type="InterPro" id="IPR002559">
    <property type="entry name" value="Transposase_11"/>
</dbReference>
<name>A0A4P7C307_9GAMM</name>
<dbReference type="AlphaFoldDB" id="A0A4P7C307"/>
<dbReference type="RefSeq" id="WP_134359343.1">
    <property type="nucleotide sequence ID" value="NZ_CP038033.1"/>
</dbReference>
<protein>
    <submittedName>
        <fullName evidence="4">IS1634 family transposase</fullName>
    </submittedName>
</protein>
<keyword evidence="1" id="KW-0472">Membrane</keyword>
<proteinExistence type="predicted"/>
<keyword evidence="1" id="KW-1133">Transmembrane helix</keyword>
<dbReference type="GO" id="GO:0006313">
    <property type="term" value="P:DNA transposition"/>
    <property type="evidence" value="ECO:0007669"/>
    <property type="project" value="InterPro"/>
</dbReference>
<feature type="domain" description="Transposase IS4-like" evidence="2">
    <location>
        <begin position="170"/>
        <end position="461"/>
    </location>
</feature>
<keyword evidence="1" id="KW-0812">Transmembrane</keyword>
<dbReference type="GO" id="GO:0003677">
    <property type="term" value="F:DNA binding"/>
    <property type="evidence" value="ECO:0007669"/>
    <property type="project" value="InterPro"/>
</dbReference>
<gene>
    <name evidence="4" type="ORF">E3U44_17420</name>
</gene>
<dbReference type="OrthoDB" id="5654337at2"/>
<reference evidence="4 5" key="1">
    <citation type="submission" date="2019-03" db="EMBL/GenBank/DDBJ databases">
        <title>The genome sequence of Nitrosococcus wardiae strain D1FHST reveals the archetypal metabolic capacity of ammonia-oxidizing Gammaproteobacteria.</title>
        <authorList>
            <person name="Wang L."/>
            <person name="Lim C.K."/>
            <person name="Hanson T.E."/>
            <person name="Dang H."/>
            <person name="Klotz M.G."/>
        </authorList>
    </citation>
    <scope>NUCLEOTIDE SEQUENCE [LARGE SCALE GENOMIC DNA]</scope>
    <source>
        <strain evidence="4 5">D1FHS</strain>
    </source>
</reference>
<evidence type="ECO:0000259" key="2">
    <source>
        <dbReference type="Pfam" id="PF01609"/>
    </source>
</evidence>
<sequence>MSTTYETKTIEHLGLVAGVFDELGIGELLDQVIAQDFEQRQVTVGQAVKAMVLNGLGFANRRLYLTPHFFRNKPTERLIGEGVRAEQLNDDTLGKALDALHNAGVSELYSLIAARAVKRLGLTPKVGHQDITSFHVDGESNSDNPPLPEAGIVHITRGYSRDSKPDLTQVALELIHEHQGCLPVAMQVLDGNQNDTQTLCRSVNTPIEQLCTVGIGTLVKDSAGYSAPALQAHEHARLKWVMRVPATLTEVKKRLEEVDPQALSPLVEGYRYAALSSEYAGVPQRWLLIHSEAAELRAGKTLTRQLMKATEAERKAFESLCRRDFVCEPDARKALEAFQKGLKVLKVHEASVTERVHYTQPGRPPKDSPSQRTRYRLQGSLAAPVAYYQERLTRASLFILATNELDNKTLSDQEILTTYKAQAIAENGFKFLKDPMFLASTLFLKKVERLMALLMVMTVCLLVYSALERRIRTTLAAHQASVPDQKGKPTQKPTTRWVFELFLDVHLLLITQETTQLLTINLKEELRTLLSLLGSPYQEAYP</sequence>
<dbReference type="KEGG" id="nwr:E3U44_17420"/>
<feature type="domain" description="DUF4277" evidence="3">
    <location>
        <begin position="6"/>
        <end position="113"/>
    </location>
</feature>
<dbReference type="InterPro" id="IPR025457">
    <property type="entry name" value="DUF4277"/>
</dbReference>
<dbReference type="SUPFAM" id="SSF53098">
    <property type="entry name" value="Ribonuclease H-like"/>
    <property type="match status" value="1"/>
</dbReference>
<dbReference type="InterPro" id="IPR047654">
    <property type="entry name" value="IS1634_transpos"/>
</dbReference>
<accession>A0A4P7C307</accession>
<evidence type="ECO:0000313" key="5">
    <source>
        <dbReference type="Proteomes" id="UP000294325"/>
    </source>
</evidence>
<organism evidence="4 5">
    <name type="scientific">Nitrosococcus wardiae</name>
    <dbReference type="NCBI Taxonomy" id="1814290"/>
    <lineage>
        <taxon>Bacteria</taxon>
        <taxon>Pseudomonadati</taxon>
        <taxon>Pseudomonadota</taxon>
        <taxon>Gammaproteobacteria</taxon>
        <taxon>Chromatiales</taxon>
        <taxon>Chromatiaceae</taxon>
        <taxon>Nitrosococcus</taxon>
    </lineage>
</organism>
<evidence type="ECO:0000256" key="1">
    <source>
        <dbReference type="SAM" id="Phobius"/>
    </source>
</evidence>
<dbReference type="InterPro" id="IPR012337">
    <property type="entry name" value="RNaseH-like_sf"/>
</dbReference>
<dbReference type="Proteomes" id="UP000294325">
    <property type="component" value="Chromosome"/>
</dbReference>
<evidence type="ECO:0000259" key="3">
    <source>
        <dbReference type="Pfam" id="PF14104"/>
    </source>
</evidence>
<dbReference type="GO" id="GO:0004803">
    <property type="term" value="F:transposase activity"/>
    <property type="evidence" value="ECO:0007669"/>
    <property type="project" value="InterPro"/>
</dbReference>
<dbReference type="PANTHER" id="PTHR34614">
    <property type="match status" value="1"/>
</dbReference>
<evidence type="ECO:0000313" key="4">
    <source>
        <dbReference type="EMBL" id="QBQ56090.1"/>
    </source>
</evidence>
<dbReference type="NCBIfam" id="NF033559">
    <property type="entry name" value="transpos_IS1634"/>
    <property type="match status" value="1"/>
</dbReference>